<dbReference type="PANTHER" id="PTHR47951:SF7">
    <property type="entry name" value="FLAVONOID 3',5'-HYDROXYLASE-LIKE ISOFORM X1"/>
    <property type="match status" value="1"/>
</dbReference>
<dbReference type="SUPFAM" id="SSF48264">
    <property type="entry name" value="Cytochrome P450"/>
    <property type="match status" value="2"/>
</dbReference>
<dbReference type="STRING" id="35608.A0A2U1QCZ3"/>
<keyword evidence="2" id="KW-0812">Transmembrane</keyword>
<comment type="caution">
    <text evidence="3">The sequence shown here is derived from an EMBL/GenBank/DDBJ whole genome shotgun (WGS) entry which is preliminary data.</text>
</comment>
<proteinExistence type="predicted"/>
<dbReference type="OrthoDB" id="2789670at2759"/>
<evidence type="ECO:0000256" key="2">
    <source>
        <dbReference type="SAM" id="Phobius"/>
    </source>
</evidence>
<keyword evidence="2" id="KW-1133">Transmembrane helix</keyword>
<dbReference type="PANTHER" id="PTHR47951">
    <property type="entry name" value="OS08G0547900 PROTEIN"/>
    <property type="match status" value="1"/>
</dbReference>
<dbReference type="GO" id="GO:0016705">
    <property type="term" value="F:oxidoreductase activity, acting on paired donors, with incorporation or reduction of molecular oxygen"/>
    <property type="evidence" value="ECO:0007669"/>
    <property type="project" value="InterPro"/>
</dbReference>
<keyword evidence="1" id="KW-0560">Oxidoreductase</keyword>
<dbReference type="Pfam" id="PF00067">
    <property type="entry name" value="p450"/>
    <property type="match status" value="2"/>
</dbReference>
<dbReference type="AlphaFoldDB" id="A0A2U1QCZ3"/>
<dbReference type="InterPro" id="IPR001128">
    <property type="entry name" value="Cyt_P450"/>
</dbReference>
<dbReference type="InterPro" id="IPR002401">
    <property type="entry name" value="Cyt_P450_E_grp-I"/>
</dbReference>
<protein>
    <submittedName>
        <fullName evidence="3">Cytochrome P450</fullName>
    </submittedName>
</protein>
<keyword evidence="4" id="KW-1185">Reference proteome</keyword>
<dbReference type="GO" id="GO:0004497">
    <property type="term" value="F:monooxygenase activity"/>
    <property type="evidence" value="ECO:0007669"/>
    <property type="project" value="InterPro"/>
</dbReference>
<name>A0A2U1QCZ3_ARTAN</name>
<evidence type="ECO:0000313" key="3">
    <source>
        <dbReference type="EMBL" id="PWA95843.1"/>
    </source>
</evidence>
<keyword evidence="2" id="KW-0472">Membrane</keyword>
<organism evidence="3 4">
    <name type="scientific">Artemisia annua</name>
    <name type="common">Sweet wormwood</name>
    <dbReference type="NCBI Taxonomy" id="35608"/>
    <lineage>
        <taxon>Eukaryota</taxon>
        <taxon>Viridiplantae</taxon>
        <taxon>Streptophyta</taxon>
        <taxon>Embryophyta</taxon>
        <taxon>Tracheophyta</taxon>
        <taxon>Spermatophyta</taxon>
        <taxon>Magnoliopsida</taxon>
        <taxon>eudicotyledons</taxon>
        <taxon>Gunneridae</taxon>
        <taxon>Pentapetalae</taxon>
        <taxon>asterids</taxon>
        <taxon>campanulids</taxon>
        <taxon>Asterales</taxon>
        <taxon>Asteraceae</taxon>
        <taxon>Asteroideae</taxon>
        <taxon>Anthemideae</taxon>
        <taxon>Artemisiinae</taxon>
        <taxon>Artemisia</taxon>
    </lineage>
</organism>
<dbReference type="EMBL" id="PKPP01000215">
    <property type="protein sequence ID" value="PWA95843.1"/>
    <property type="molecule type" value="Genomic_DNA"/>
</dbReference>
<dbReference type="PRINTS" id="PR00463">
    <property type="entry name" value="EP450I"/>
</dbReference>
<dbReference type="GO" id="GO:0020037">
    <property type="term" value="F:heme binding"/>
    <property type="evidence" value="ECO:0007669"/>
    <property type="project" value="InterPro"/>
</dbReference>
<evidence type="ECO:0000256" key="1">
    <source>
        <dbReference type="ARBA" id="ARBA00023002"/>
    </source>
</evidence>
<evidence type="ECO:0000313" key="4">
    <source>
        <dbReference type="Proteomes" id="UP000245207"/>
    </source>
</evidence>
<dbReference type="SMR" id="A0A2U1QCZ3"/>
<gene>
    <name evidence="3" type="ORF">CTI12_AA045840</name>
</gene>
<accession>A0A2U1QCZ3</accession>
<dbReference type="GO" id="GO:0005506">
    <property type="term" value="F:iron ion binding"/>
    <property type="evidence" value="ECO:0007669"/>
    <property type="project" value="InterPro"/>
</dbReference>
<dbReference type="InterPro" id="IPR036396">
    <property type="entry name" value="Cyt_P450_sf"/>
</dbReference>
<sequence length="666" mass="75600">MVLLNNLGTWWWQVSNNNEFTMAIVTISVAIIAILWYTLSLSSSSQTLPPGPRSLPIVGYLPFLNPELHKQFTNLAHTYGPIFKIYLGSKLHIVINTPELAKVVVRDLDEVFSNRDQTVAASAYSYEGRDLLISNNNSNWRNLRKIFVHKVLSNKNLEACRCFRRDEVRKTINNIFSKIGTKVNISEITFLTEANVITSMLWENTYVKGTHDSDFGVELQMVSAKVTEIFGQPNLSDFFPSLAWLDLQGIKREMLMQRNKLDKIFTRIIEDRSKSNSKMSQDGVGDNAKKDFLQMLLDLKDQKDPTSLNLIQIKALLSVLSNNNEFTMAIVTISVAIIAILWYTLSLSSSSQTLPPGPRSLPIVGYLPFLNPELHKQFTNLAHTYGPIFKIYLGSKLHIVINTPELAKVVVRDLDEVFSNRDQTVAASAYSYEGRDLLISNNNSNWRNLRKIFVHKVLSNKNLEACRCFRRDEVRKTINNIFSKIGTKVNISEITFLTEANVITSMLWENTYVKGTHDSDFGVELQMVSANVTEIFGQPNLSDFFPSLAWFDLQGIKREMLMQRNKLDKIFTRIIEDRSKSNSKMSQDGVGDNAKKDFLQMLLDLKDQKDPTSLNLIQIKALLSNASSLTVPNGPSVACSTAKEVEWDASWSKNLENHRWSCAWLS</sequence>
<dbReference type="Gene3D" id="1.10.630.10">
    <property type="entry name" value="Cytochrome P450"/>
    <property type="match status" value="2"/>
</dbReference>
<dbReference type="Proteomes" id="UP000245207">
    <property type="component" value="Unassembled WGS sequence"/>
</dbReference>
<reference evidence="3 4" key="1">
    <citation type="journal article" date="2018" name="Mol. Plant">
        <title>The genome of Artemisia annua provides insight into the evolution of Asteraceae family and artemisinin biosynthesis.</title>
        <authorList>
            <person name="Shen Q."/>
            <person name="Zhang L."/>
            <person name="Liao Z."/>
            <person name="Wang S."/>
            <person name="Yan T."/>
            <person name="Shi P."/>
            <person name="Liu M."/>
            <person name="Fu X."/>
            <person name="Pan Q."/>
            <person name="Wang Y."/>
            <person name="Lv Z."/>
            <person name="Lu X."/>
            <person name="Zhang F."/>
            <person name="Jiang W."/>
            <person name="Ma Y."/>
            <person name="Chen M."/>
            <person name="Hao X."/>
            <person name="Li L."/>
            <person name="Tang Y."/>
            <person name="Lv G."/>
            <person name="Zhou Y."/>
            <person name="Sun X."/>
            <person name="Brodelius P.E."/>
            <person name="Rose J.K.C."/>
            <person name="Tang K."/>
        </authorList>
    </citation>
    <scope>NUCLEOTIDE SEQUENCE [LARGE SCALE GENOMIC DNA]</scope>
    <source>
        <strain evidence="4">cv. Huhao1</strain>
        <tissue evidence="3">Leaf</tissue>
    </source>
</reference>
<feature type="transmembrane region" description="Helical" evidence="2">
    <location>
        <begin position="326"/>
        <end position="345"/>
    </location>
</feature>
<feature type="transmembrane region" description="Helical" evidence="2">
    <location>
        <begin position="20"/>
        <end position="39"/>
    </location>
</feature>